<evidence type="ECO:0000313" key="2">
    <source>
        <dbReference type="WBParaSite" id="Minc3s00038g02199"/>
    </source>
</evidence>
<dbReference type="AlphaFoldDB" id="A0A914KLA1"/>
<evidence type="ECO:0000313" key="1">
    <source>
        <dbReference type="Proteomes" id="UP000887563"/>
    </source>
</evidence>
<sequence>MFVVGEVVVVVLANNKMFVALRKKENLKATKIFVVEVEEENKRLIVVDVKDAVLAK</sequence>
<protein>
    <submittedName>
        <fullName evidence="2">Candidate secreted effector</fullName>
    </submittedName>
</protein>
<reference evidence="2" key="1">
    <citation type="submission" date="2022-11" db="UniProtKB">
        <authorList>
            <consortium name="WormBaseParasite"/>
        </authorList>
    </citation>
    <scope>IDENTIFICATION</scope>
</reference>
<keyword evidence="1" id="KW-1185">Reference proteome</keyword>
<accession>A0A914KLA1</accession>
<dbReference type="WBParaSite" id="Minc3s00038g02199">
    <property type="protein sequence ID" value="Minc3s00038g02199"/>
    <property type="gene ID" value="Minc3s00038g02199"/>
</dbReference>
<organism evidence="1 2">
    <name type="scientific">Meloidogyne incognita</name>
    <name type="common">Southern root-knot nematode worm</name>
    <name type="synonym">Oxyuris incognita</name>
    <dbReference type="NCBI Taxonomy" id="6306"/>
    <lineage>
        <taxon>Eukaryota</taxon>
        <taxon>Metazoa</taxon>
        <taxon>Ecdysozoa</taxon>
        <taxon>Nematoda</taxon>
        <taxon>Chromadorea</taxon>
        <taxon>Rhabditida</taxon>
        <taxon>Tylenchina</taxon>
        <taxon>Tylenchomorpha</taxon>
        <taxon>Tylenchoidea</taxon>
        <taxon>Meloidogynidae</taxon>
        <taxon>Meloidogyninae</taxon>
        <taxon>Meloidogyne</taxon>
        <taxon>Meloidogyne incognita group</taxon>
    </lineage>
</organism>
<dbReference type="Proteomes" id="UP000887563">
    <property type="component" value="Unplaced"/>
</dbReference>
<name>A0A914KLA1_MELIC</name>
<proteinExistence type="predicted"/>